<dbReference type="AlphaFoldDB" id="A0A7X3IK92"/>
<sequence length="639" mass="67791">MSSFDYQNSTITKYRTGTSDDPFIDIIETKKVINGQIQLNEIPILLNKVRINYMFEVPSTYTDTLKEKEYRVDYSEGIVSFHPSAEGLTLDLNYKGRGNHYVSAARIWTKEHDGEVLETLGDILEVGKDAIGNIQELSELMNNAKTAIVDANTATQEAHDGATKANEAATGANSQGKYAKDQGDYAKTQGDAAKKSASDTVIATGNANQATDKANLATTTANTAHDLAIDAAANANQKANYAQEQGDYAKTSTDELVEIGTSLANKGIYDNSITYKPLNIVVYSSGVYQNTQECKGILPTNSNYWQLLMQTATSVTWDSVVGKPDVDGHINNTSNPHKVTAAQVGAYSKAESDGKYATSTNLTAHTNDTNIHLQTGERTKWNGKQDALGFTPEDISKKGKANGYASLDSSGYVPSSQLSLPSNLETTTGAQAKVDALSGAGNTKTVKQVDDAVTAHLADTTKHITAAERTSWNNAVTDIGVKGNLNTSAKSNLVAAINELFTSVANGKNSIASAISGKGISASGSDEFSALAAKIGQINTGIASVQGVVTGNADKNLIIPTSFPVKVAILWKGTSNISGTTNGVVFGKLIDGFNTGTLFWGTGGTTGTDTLYNQTNSYYPGSVCCLANKFPGDWNYILI</sequence>
<comment type="caution">
    <text evidence="2">The sequence shown here is derived from an EMBL/GenBank/DDBJ whole genome shotgun (WGS) entry which is preliminary data.</text>
</comment>
<evidence type="ECO:0008006" key="4">
    <source>
        <dbReference type="Google" id="ProtNLM"/>
    </source>
</evidence>
<accession>A0A7X3IK92</accession>
<protein>
    <recommendedName>
        <fullName evidence="4">Tail fiber protein</fullName>
    </recommendedName>
</protein>
<evidence type="ECO:0000313" key="3">
    <source>
        <dbReference type="Proteomes" id="UP000460318"/>
    </source>
</evidence>
<feature type="region of interest" description="Disordered" evidence="1">
    <location>
        <begin position="162"/>
        <end position="183"/>
    </location>
</feature>
<dbReference type="EMBL" id="WUBI01000002">
    <property type="protein sequence ID" value="MWV44981.1"/>
    <property type="molecule type" value="Genomic_DNA"/>
</dbReference>
<reference evidence="2 3" key="1">
    <citation type="submission" date="2019-12" db="EMBL/GenBank/DDBJ databases">
        <title>Paenibacillus sp. nov., an endophytic bacterium isolated from the stem of Dendrobium.</title>
        <authorList>
            <person name="Zhao R."/>
        </authorList>
    </citation>
    <scope>NUCLEOTIDE SEQUENCE [LARGE SCALE GENOMIC DNA]</scope>
    <source>
        <strain evidence="2 3">HJL G12</strain>
    </source>
</reference>
<evidence type="ECO:0000256" key="1">
    <source>
        <dbReference type="SAM" id="MobiDB-lite"/>
    </source>
</evidence>
<dbReference type="Proteomes" id="UP000460318">
    <property type="component" value="Unassembled WGS sequence"/>
</dbReference>
<keyword evidence="3" id="KW-1185">Reference proteome</keyword>
<organism evidence="2 3">
    <name type="scientific">Paenibacillus dendrobii</name>
    <dbReference type="NCBI Taxonomy" id="2691084"/>
    <lineage>
        <taxon>Bacteria</taxon>
        <taxon>Bacillati</taxon>
        <taxon>Bacillota</taxon>
        <taxon>Bacilli</taxon>
        <taxon>Bacillales</taxon>
        <taxon>Paenibacillaceae</taxon>
        <taxon>Paenibacillus</taxon>
    </lineage>
</organism>
<proteinExistence type="predicted"/>
<name>A0A7X3IK92_9BACL</name>
<dbReference type="RefSeq" id="WP_202128699.1">
    <property type="nucleotide sequence ID" value="NZ_WUBI01000002.1"/>
</dbReference>
<gene>
    <name evidence="2" type="ORF">GRF59_15265</name>
</gene>
<evidence type="ECO:0000313" key="2">
    <source>
        <dbReference type="EMBL" id="MWV44981.1"/>
    </source>
</evidence>